<protein>
    <submittedName>
        <fullName evidence="1">Uncharacterized protein</fullName>
    </submittedName>
</protein>
<proteinExistence type="predicted"/>
<dbReference type="Proteomes" id="UP000694044">
    <property type="component" value="Unassembled WGS sequence"/>
</dbReference>
<reference evidence="1" key="1">
    <citation type="submission" date="2021-02" db="EMBL/GenBank/DDBJ databases">
        <authorList>
            <person name="Palmer J.M."/>
        </authorList>
    </citation>
    <scope>NUCLEOTIDE SEQUENCE</scope>
    <source>
        <strain evidence="1">SCRP734</strain>
    </source>
</reference>
<evidence type="ECO:0000313" key="2">
    <source>
        <dbReference type="Proteomes" id="UP000694044"/>
    </source>
</evidence>
<accession>A0A8T1W7C2</accession>
<evidence type="ECO:0000313" key="1">
    <source>
        <dbReference type="EMBL" id="KAG7389255.1"/>
    </source>
</evidence>
<organism evidence="1 2">
    <name type="scientific">Phytophthora pseudosyringae</name>
    <dbReference type="NCBI Taxonomy" id="221518"/>
    <lineage>
        <taxon>Eukaryota</taxon>
        <taxon>Sar</taxon>
        <taxon>Stramenopiles</taxon>
        <taxon>Oomycota</taxon>
        <taxon>Peronosporomycetes</taxon>
        <taxon>Peronosporales</taxon>
        <taxon>Peronosporaceae</taxon>
        <taxon>Phytophthora</taxon>
    </lineage>
</organism>
<dbReference type="AlphaFoldDB" id="A0A8T1W7C2"/>
<name>A0A8T1W7C2_9STRA</name>
<dbReference type="EMBL" id="JAGDFM010000047">
    <property type="protein sequence ID" value="KAG7389255.1"/>
    <property type="molecule type" value="Genomic_DNA"/>
</dbReference>
<keyword evidence="2" id="KW-1185">Reference proteome</keyword>
<sequence length="111" mass="11760">MTDVKASSTTVKVMAAVGINDASGSGRSINETGARECAFAFRVAARLSLNGAISFSSGFVSVDKVEFILTKGVDALFDEFSVEMAPLSIRAATAMFQSHKTHPYKLTNLPP</sequence>
<gene>
    <name evidence="1" type="ORF">PHYPSEUDO_010813</name>
</gene>
<comment type="caution">
    <text evidence="1">The sequence shown here is derived from an EMBL/GenBank/DDBJ whole genome shotgun (WGS) entry which is preliminary data.</text>
</comment>